<keyword evidence="3" id="KW-0343">GTPase activation</keyword>
<evidence type="ECO:0000256" key="6">
    <source>
        <dbReference type="ARBA" id="ARBA00023136"/>
    </source>
</evidence>
<keyword evidence="6" id="KW-0472">Membrane</keyword>
<evidence type="ECO:0000256" key="7">
    <source>
        <dbReference type="SAM" id="MobiDB-lite"/>
    </source>
</evidence>
<dbReference type="Gene3D" id="1.10.506.10">
    <property type="entry name" value="GTPase Activation - p120gap, domain 1"/>
    <property type="match status" value="1"/>
</dbReference>
<dbReference type="PANTHER" id="PTHR23101">
    <property type="entry name" value="RAB GDP/GTP EXCHANGE FACTOR"/>
    <property type="match status" value="1"/>
</dbReference>
<feature type="compositionally biased region" description="Polar residues" evidence="7">
    <location>
        <begin position="631"/>
        <end position="652"/>
    </location>
</feature>
<accession>A0AAN8KIT8</accession>
<dbReference type="Pfam" id="PF00616">
    <property type="entry name" value="RasGAP"/>
    <property type="match status" value="1"/>
</dbReference>
<dbReference type="GO" id="GO:0030139">
    <property type="term" value="C:endocytic vesicle"/>
    <property type="evidence" value="ECO:0007669"/>
    <property type="project" value="TreeGrafter"/>
</dbReference>
<dbReference type="SMART" id="SM00167">
    <property type="entry name" value="VPS9"/>
    <property type="match status" value="1"/>
</dbReference>
<dbReference type="GO" id="GO:0005096">
    <property type="term" value="F:GTPase activator activity"/>
    <property type="evidence" value="ECO:0007669"/>
    <property type="project" value="UniProtKB-KW"/>
</dbReference>
<dbReference type="PANTHER" id="PTHR23101:SF25">
    <property type="entry name" value="GTPASE-ACTIVATING PROTEIN AND VPS9 DOMAIN-CONTAINING PROTEIN 1"/>
    <property type="match status" value="1"/>
</dbReference>
<keyword evidence="5" id="KW-0344">Guanine-nucleotide releasing factor</keyword>
<dbReference type="GO" id="GO:0016020">
    <property type="term" value="C:membrane"/>
    <property type="evidence" value="ECO:0007669"/>
    <property type="project" value="UniProtKB-SubCell"/>
</dbReference>
<feature type="domain" description="VPS9" evidence="9">
    <location>
        <begin position="1472"/>
        <end position="1612"/>
    </location>
</feature>
<feature type="compositionally biased region" description="Basic and acidic residues" evidence="7">
    <location>
        <begin position="1187"/>
        <end position="1216"/>
    </location>
</feature>
<dbReference type="InterPro" id="IPR045046">
    <property type="entry name" value="Vps9-like"/>
</dbReference>
<dbReference type="PROSITE" id="PS50018">
    <property type="entry name" value="RAS_GTPASE_ACTIV_2"/>
    <property type="match status" value="1"/>
</dbReference>
<dbReference type="GO" id="GO:0051049">
    <property type="term" value="P:regulation of transport"/>
    <property type="evidence" value="ECO:0007669"/>
    <property type="project" value="UniProtKB-ARBA"/>
</dbReference>
<dbReference type="GO" id="GO:0006897">
    <property type="term" value="P:endocytosis"/>
    <property type="evidence" value="ECO:0007669"/>
    <property type="project" value="UniProtKB-KW"/>
</dbReference>
<protein>
    <recommendedName>
        <fullName evidence="12">GTPase-activating protein and VPS9 domain-containing protein 1</fullName>
    </recommendedName>
</protein>
<dbReference type="InterPro" id="IPR041545">
    <property type="entry name" value="DUF5601"/>
</dbReference>
<dbReference type="SUPFAM" id="SSF48350">
    <property type="entry name" value="GTPase activation domain, GAP"/>
    <property type="match status" value="1"/>
</dbReference>
<feature type="region of interest" description="Disordered" evidence="7">
    <location>
        <begin position="732"/>
        <end position="785"/>
    </location>
</feature>
<dbReference type="Proteomes" id="UP001347796">
    <property type="component" value="Unassembled WGS sequence"/>
</dbReference>
<evidence type="ECO:0008006" key="12">
    <source>
        <dbReference type="Google" id="ProtNLM"/>
    </source>
</evidence>
<dbReference type="GO" id="GO:0005829">
    <property type="term" value="C:cytosol"/>
    <property type="evidence" value="ECO:0007669"/>
    <property type="project" value="TreeGrafter"/>
</dbReference>
<dbReference type="InterPro" id="IPR003123">
    <property type="entry name" value="VPS9"/>
</dbReference>
<dbReference type="InterPro" id="IPR008936">
    <property type="entry name" value="Rho_GTPase_activation_prot"/>
</dbReference>
<feature type="region of interest" description="Disordered" evidence="7">
    <location>
        <begin position="1078"/>
        <end position="1130"/>
    </location>
</feature>
<proteinExistence type="inferred from homology"/>
<evidence type="ECO:0000256" key="1">
    <source>
        <dbReference type="ARBA" id="ARBA00004170"/>
    </source>
</evidence>
<evidence type="ECO:0000259" key="8">
    <source>
        <dbReference type="PROSITE" id="PS50018"/>
    </source>
</evidence>
<dbReference type="SUPFAM" id="SSF109993">
    <property type="entry name" value="VPS9 domain"/>
    <property type="match status" value="1"/>
</dbReference>
<dbReference type="FunFam" id="1.20.1050.80:FF:000001">
    <property type="entry name" value="GTPase-activating protein and VPS9 domain-containing protein 1 isoform X1"/>
    <property type="match status" value="1"/>
</dbReference>
<feature type="region of interest" description="Disordered" evidence="7">
    <location>
        <begin position="600"/>
        <end position="653"/>
    </location>
</feature>
<evidence type="ECO:0000259" key="9">
    <source>
        <dbReference type="PROSITE" id="PS51205"/>
    </source>
</evidence>
<feature type="region of interest" description="Disordered" evidence="7">
    <location>
        <begin position="1167"/>
        <end position="1244"/>
    </location>
</feature>
<feature type="compositionally biased region" description="Polar residues" evidence="7">
    <location>
        <begin position="1174"/>
        <end position="1186"/>
    </location>
</feature>
<evidence type="ECO:0000256" key="4">
    <source>
        <dbReference type="ARBA" id="ARBA00022583"/>
    </source>
</evidence>
<dbReference type="Pfam" id="PF02204">
    <property type="entry name" value="VPS9"/>
    <property type="match status" value="1"/>
</dbReference>
<evidence type="ECO:0000313" key="11">
    <source>
        <dbReference type="Proteomes" id="UP001347796"/>
    </source>
</evidence>
<gene>
    <name evidence="10" type="ORF">SNE40_001191</name>
</gene>
<dbReference type="GO" id="GO:0031267">
    <property type="term" value="F:small GTPase binding"/>
    <property type="evidence" value="ECO:0007669"/>
    <property type="project" value="TreeGrafter"/>
</dbReference>
<dbReference type="InterPro" id="IPR037191">
    <property type="entry name" value="VPS9_dom_sf"/>
</dbReference>
<sequence>MARGGSSIMFDMFELCQQLKQEHLFIDKEREHLQKIYEDVRQVAKDLFHTAWIARQQKLSLERMLSLGTGVKRDDICARHNEMESIAFIDSYKQLSYHDAKYGELMKFLRENPVLLTHCILLGERTDASNISKYINILMSSIYSNCILTEDEGYVLQIIKTLIDLQLTQDSSPRRLLRKGNCAFSIVFKQFSDSIFSARLFLTAALHDPIMRLLMEDEWFYDIDPTKALVRFPPKERLKRFGEPGSEGHQKKLDDYRKFIVDKLVLLSSRFVNCIKGNIHCFPSSLTWLISHVYHSLLKAGQVSMAEVRATCADLVFALFICPAICDPEPYGITTDVPISHIAQHNLMQMAQIVQVLAVSSYEEIDEKVRDIYSRFEKGCMTSFIDALIHSCVDEIPSAGSSQTQSVEQSGILITTRQLNELIEFLRSAQSQMEEKIPGCAQLEEMLSSIPNIINVASSGGDIKTLTPNHTPNPTPPGTPSSQKKQAKGLKKKHSNTNLTLALDYQTDNTDSTNLTPPEDVLVIPLGIMSECPGMMTENKVLSLDQESRKRRVKYQTPAEDSAVTSGAGVVEIQEKRTRFSLSHDQESIGNTSDYQEVISEAASSHSVDNDDIDQDLEENDNDNLSDMMSANVSGRGSPSISGRDTPLSQAGSVEERNITELSVRVPVTVRKQNREDVTDRFGKFEIKTEFERDETKSTVSDTWSTDVLASDSEPPEQNQLERLVEVVEDMGMPNLVPPDDTDSTFPPSEISETASDAWSTDVLASDTEEKQSELTDLDQDDIGSITGRSEILEDLDLTGSEETPQASGGPSPPGEGDLVGIGAIGGPGRDQIATNKGNGLSDEAHVSDLVYNFNKLEMKKMAPHPSQRLPSDSLQTTEGRVNSVIHDLDNKNDSDDVFIPIDAPTNFGARPKEYHRRGNKTQMKNSDVALWARTNGINATESQDLTNSNVSNQGAIRTSVIKPKQLNVTNTTTPVATDLLIDMPNVQTDDTRSAEETDFDERRISAALSLFDPLSLENDHTDILKESSSSQAFGTSGIPHPLPPTIPRSSAPLLCVSEPSQDGIDLLTASIPIMSESDSTIDDKDQSLGRSSLEDLSPVKRRDSSDSNHSASSLRLNEGGAAKDISSDTVSLRSDDKDFYIEGKGEKSSKRGGIFRSLKDKIHTTIKKRSTKYENQLMPNGGNETTDSRNSESARLPEETLDDILDKYRKKKPEEVSPSADDLLTNQQNLDRPLQPKEEEAPPFYDSNNLEGCFAFQDAKRKLRLVLSVGDFQMLGSLNSSRDDPRQESDLIGLLRAQLAEAINLQNKAVVAQLHEVIRCVRLFDADGIRKLIKSLREEYRNRSAYISYLVRCRQGMLGSLSHLQRLLSRTRRDKDIGIKQLVNTCTRLFLELYEKKIIQFYSEFQKLKMADEKTDLVEKFLEYMYREMEQNPIWTAATENQIEDARLAIERSIMSRIYTNALFPNGDGDISRDQVFHQHIKTLSQNIKPTHRDLCIPRMYHFECPWPAAQREIFMINAYKTPKDKLGCVLRCSTTIMNLLSMANEKSVPAADDFIPVLIYVIIRANPPCLLSTIQYVQSFYDNRLAGEESYWWSQFSSAVEFIKTMEYSE</sequence>
<feature type="compositionally biased region" description="Basic residues" evidence="7">
    <location>
        <begin position="485"/>
        <end position="495"/>
    </location>
</feature>
<feature type="region of interest" description="Disordered" evidence="7">
    <location>
        <begin position="692"/>
        <end position="719"/>
    </location>
</feature>
<feature type="compositionally biased region" description="Acidic residues" evidence="7">
    <location>
        <begin position="610"/>
        <end position="624"/>
    </location>
</feature>
<dbReference type="PROSITE" id="PS51205">
    <property type="entry name" value="VPS9"/>
    <property type="match status" value="1"/>
</dbReference>
<dbReference type="InterPro" id="IPR001936">
    <property type="entry name" value="RasGAP_dom"/>
</dbReference>
<evidence type="ECO:0000313" key="10">
    <source>
        <dbReference type="EMBL" id="KAK6195848.1"/>
    </source>
</evidence>
<keyword evidence="4" id="KW-0254">Endocytosis</keyword>
<name>A0AAN8KIT8_PATCE</name>
<feature type="domain" description="Ras-GAP" evidence="8">
    <location>
        <begin position="148"/>
        <end position="359"/>
    </location>
</feature>
<dbReference type="Gene3D" id="1.10.246.120">
    <property type="match status" value="1"/>
</dbReference>
<organism evidence="10 11">
    <name type="scientific">Patella caerulea</name>
    <name type="common">Rayed Mediterranean limpet</name>
    <dbReference type="NCBI Taxonomy" id="87958"/>
    <lineage>
        <taxon>Eukaryota</taxon>
        <taxon>Metazoa</taxon>
        <taxon>Spiralia</taxon>
        <taxon>Lophotrochozoa</taxon>
        <taxon>Mollusca</taxon>
        <taxon>Gastropoda</taxon>
        <taxon>Patellogastropoda</taxon>
        <taxon>Patelloidea</taxon>
        <taxon>Patellidae</taxon>
        <taxon>Patella</taxon>
    </lineage>
</organism>
<dbReference type="Pfam" id="PF18151">
    <property type="entry name" value="DUF5601"/>
    <property type="match status" value="1"/>
</dbReference>
<evidence type="ECO:0000256" key="3">
    <source>
        <dbReference type="ARBA" id="ARBA00022468"/>
    </source>
</evidence>
<comment type="subcellular location">
    <subcellularLocation>
        <location evidence="1">Membrane</location>
        <topology evidence="1">Peripheral membrane protein</topology>
    </subcellularLocation>
</comment>
<comment type="caution">
    <text evidence="10">The sequence shown here is derived from an EMBL/GenBank/DDBJ whole genome shotgun (WGS) entry which is preliminary data.</text>
</comment>
<feature type="compositionally biased region" description="Basic and acidic residues" evidence="7">
    <location>
        <begin position="1098"/>
        <end position="1107"/>
    </location>
</feature>
<feature type="compositionally biased region" description="Polar residues" evidence="7">
    <location>
        <begin position="698"/>
        <end position="708"/>
    </location>
</feature>
<dbReference type="Gene3D" id="1.20.1050.80">
    <property type="entry name" value="VPS9 domain"/>
    <property type="match status" value="1"/>
</dbReference>
<evidence type="ECO:0000256" key="5">
    <source>
        <dbReference type="ARBA" id="ARBA00022658"/>
    </source>
</evidence>
<feature type="compositionally biased region" description="Gly residues" evidence="7">
    <location>
        <begin position="818"/>
        <end position="829"/>
    </location>
</feature>
<reference evidence="10 11" key="1">
    <citation type="submission" date="2024-01" db="EMBL/GenBank/DDBJ databases">
        <title>The genome of the rayed Mediterranean limpet Patella caerulea (Linnaeus, 1758).</title>
        <authorList>
            <person name="Anh-Thu Weber A."/>
            <person name="Halstead-Nussloch G."/>
        </authorList>
    </citation>
    <scope>NUCLEOTIDE SEQUENCE [LARGE SCALE GENOMIC DNA]</scope>
    <source>
        <strain evidence="10">AATW-2023a</strain>
        <tissue evidence="10">Whole specimen</tissue>
    </source>
</reference>
<dbReference type="EMBL" id="JAZGQO010000001">
    <property type="protein sequence ID" value="KAK6195848.1"/>
    <property type="molecule type" value="Genomic_DNA"/>
</dbReference>
<feature type="region of interest" description="Disordered" evidence="7">
    <location>
        <begin position="800"/>
        <end position="841"/>
    </location>
</feature>
<dbReference type="GO" id="GO:0005085">
    <property type="term" value="F:guanyl-nucleotide exchange factor activity"/>
    <property type="evidence" value="ECO:0007669"/>
    <property type="project" value="UniProtKB-KW"/>
</dbReference>
<comment type="similarity">
    <text evidence="2">Belongs to the GAPVD1 family.</text>
</comment>
<keyword evidence="11" id="KW-1185">Reference proteome</keyword>
<dbReference type="CDD" id="cd05129">
    <property type="entry name" value="RasGAP_RAP6"/>
    <property type="match status" value="1"/>
</dbReference>
<evidence type="ECO:0000256" key="2">
    <source>
        <dbReference type="ARBA" id="ARBA00008489"/>
    </source>
</evidence>
<feature type="region of interest" description="Disordered" evidence="7">
    <location>
        <begin position="461"/>
        <end position="498"/>
    </location>
</feature>